<evidence type="ECO:0000256" key="7">
    <source>
        <dbReference type="SAM" id="SignalP"/>
    </source>
</evidence>
<feature type="transmembrane region" description="Helical" evidence="6">
    <location>
        <begin position="396"/>
        <end position="414"/>
    </location>
</feature>
<dbReference type="InterPro" id="IPR000276">
    <property type="entry name" value="GPCR_Rhodpsn"/>
</dbReference>
<keyword evidence="5" id="KW-0297">G-protein coupled receptor</keyword>
<dbReference type="PRINTS" id="PR00237">
    <property type="entry name" value="GPCRRHODOPSN"/>
</dbReference>
<sequence>MWFLVCVCYFVLSSPVIGKQNDLASPPTTDISTEPLNTTSPIVAWQDVAQFTLTRGKQHLQMKDSTTSDEHVLAGTTPQQTVAVNSRKEEKTNDVIPSERTSVSFAEITTVSSANETIRCSEQTTQAVTADVSMWRKLLVKLEIVVYSVGFVANAMTFIALMRNGDIFSPSTCLVLKHQALVDSWVCATAAIGLLQPPLWTTGNKYFDTAVCFIWHSQAPFWCAILLSVWNLAAIALERYTCICFPFKHSQFREELSRNSIAVIYVVSVIMIIPCFFQVNFEHDACIREYFLGRHTGEQIFYIYGLVWFVYAYVLPAMAYVFLYGNVVLTLYRRKQSTYFNRSAVVDAAQAAITKTGVTLTAIFLFAIGFGSWFYFLGNIVVVEYEAASYVHMGAVFLYVFNSCVNPFTYLYLLKACRYSFLKTFSCCPNSNETIASSSEYKASFQYLVSVVVPEYLFKRIL</sequence>
<evidence type="ECO:0000313" key="9">
    <source>
        <dbReference type="EMBL" id="KAK2193264.1"/>
    </source>
</evidence>
<dbReference type="Pfam" id="PF00001">
    <property type="entry name" value="7tm_1"/>
    <property type="match status" value="1"/>
</dbReference>
<protein>
    <recommendedName>
        <fullName evidence="8">G-protein coupled receptors family 1 profile domain-containing protein</fullName>
    </recommendedName>
</protein>
<evidence type="ECO:0000256" key="6">
    <source>
        <dbReference type="SAM" id="Phobius"/>
    </source>
</evidence>
<dbReference type="PANTHER" id="PTHR45698">
    <property type="entry name" value="TRACE AMINE-ASSOCIATED RECEPTOR 19N-RELATED"/>
    <property type="match status" value="1"/>
</dbReference>
<keyword evidence="3 6" id="KW-1133">Transmembrane helix</keyword>
<dbReference type="EMBL" id="JAODUO010000015">
    <property type="protein sequence ID" value="KAK2193264.1"/>
    <property type="molecule type" value="Genomic_DNA"/>
</dbReference>
<comment type="subcellular location">
    <subcellularLocation>
        <location evidence="1">Membrane</location>
    </subcellularLocation>
</comment>
<accession>A0AAD9PEJ5</accession>
<keyword evidence="7" id="KW-0732">Signal</keyword>
<dbReference type="Proteomes" id="UP001209878">
    <property type="component" value="Unassembled WGS sequence"/>
</dbReference>
<dbReference type="PANTHER" id="PTHR45698:SF1">
    <property type="entry name" value="TRACE AMINE-ASSOCIATED RECEPTOR 13C-LIKE"/>
    <property type="match status" value="1"/>
</dbReference>
<feature type="chain" id="PRO_5041972158" description="G-protein coupled receptors family 1 profile domain-containing protein" evidence="7">
    <location>
        <begin position="19"/>
        <end position="462"/>
    </location>
</feature>
<keyword evidence="5" id="KW-0675">Receptor</keyword>
<keyword evidence="10" id="KW-1185">Reference proteome</keyword>
<evidence type="ECO:0000256" key="1">
    <source>
        <dbReference type="ARBA" id="ARBA00004370"/>
    </source>
</evidence>
<comment type="similarity">
    <text evidence="5">Belongs to the G-protein coupled receptor 1 family.</text>
</comment>
<dbReference type="InterPro" id="IPR017452">
    <property type="entry name" value="GPCR_Rhodpsn_7TM"/>
</dbReference>
<feature type="transmembrane region" description="Helical" evidence="6">
    <location>
        <begin position="353"/>
        <end position="376"/>
    </location>
</feature>
<comment type="caution">
    <text evidence="9">The sequence shown here is derived from an EMBL/GenBank/DDBJ whole genome shotgun (WGS) entry which is preliminary data.</text>
</comment>
<dbReference type="AlphaFoldDB" id="A0AAD9PEJ5"/>
<evidence type="ECO:0000256" key="4">
    <source>
        <dbReference type="ARBA" id="ARBA00023136"/>
    </source>
</evidence>
<feature type="transmembrane region" description="Helical" evidence="6">
    <location>
        <begin position="144"/>
        <end position="161"/>
    </location>
</feature>
<organism evidence="9 10">
    <name type="scientific">Ridgeia piscesae</name>
    <name type="common">Tubeworm</name>
    <dbReference type="NCBI Taxonomy" id="27915"/>
    <lineage>
        <taxon>Eukaryota</taxon>
        <taxon>Metazoa</taxon>
        <taxon>Spiralia</taxon>
        <taxon>Lophotrochozoa</taxon>
        <taxon>Annelida</taxon>
        <taxon>Polychaeta</taxon>
        <taxon>Sedentaria</taxon>
        <taxon>Canalipalpata</taxon>
        <taxon>Sabellida</taxon>
        <taxon>Siboglinidae</taxon>
        <taxon>Ridgeia</taxon>
    </lineage>
</organism>
<evidence type="ECO:0000259" key="8">
    <source>
        <dbReference type="PROSITE" id="PS50262"/>
    </source>
</evidence>
<evidence type="ECO:0000256" key="5">
    <source>
        <dbReference type="RuleBase" id="RU000688"/>
    </source>
</evidence>
<dbReference type="SUPFAM" id="SSF81321">
    <property type="entry name" value="Family A G protein-coupled receptor-like"/>
    <property type="match status" value="1"/>
</dbReference>
<feature type="domain" description="G-protein coupled receptors family 1 profile" evidence="8">
    <location>
        <begin position="153"/>
        <end position="410"/>
    </location>
</feature>
<dbReference type="PROSITE" id="PS00237">
    <property type="entry name" value="G_PROTEIN_RECEP_F1_1"/>
    <property type="match status" value="1"/>
</dbReference>
<gene>
    <name evidence="9" type="ORF">NP493_16g06069</name>
</gene>
<feature type="transmembrane region" description="Helical" evidence="6">
    <location>
        <begin position="219"/>
        <end position="240"/>
    </location>
</feature>
<keyword evidence="4 6" id="KW-0472">Membrane</keyword>
<reference evidence="9" key="1">
    <citation type="journal article" date="2023" name="Mol. Biol. Evol.">
        <title>Third-Generation Sequencing Reveals the Adaptive Role of the Epigenome in Three Deep-Sea Polychaetes.</title>
        <authorList>
            <person name="Perez M."/>
            <person name="Aroh O."/>
            <person name="Sun Y."/>
            <person name="Lan Y."/>
            <person name="Juniper S.K."/>
            <person name="Young C.R."/>
            <person name="Angers B."/>
            <person name="Qian P.Y."/>
        </authorList>
    </citation>
    <scope>NUCLEOTIDE SEQUENCE</scope>
    <source>
        <strain evidence="9">R07B-5</strain>
    </source>
</reference>
<feature type="transmembrane region" description="Helical" evidence="6">
    <location>
        <begin position="261"/>
        <end position="281"/>
    </location>
</feature>
<dbReference type="GO" id="GO:0016020">
    <property type="term" value="C:membrane"/>
    <property type="evidence" value="ECO:0007669"/>
    <property type="project" value="UniProtKB-SubCell"/>
</dbReference>
<feature type="transmembrane region" description="Helical" evidence="6">
    <location>
        <begin position="301"/>
        <end position="332"/>
    </location>
</feature>
<keyword evidence="2 5" id="KW-0812">Transmembrane</keyword>
<name>A0AAD9PEJ5_RIDPI</name>
<evidence type="ECO:0000256" key="3">
    <source>
        <dbReference type="ARBA" id="ARBA00022989"/>
    </source>
</evidence>
<keyword evidence="5" id="KW-0807">Transducer</keyword>
<evidence type="ECO:0000313" key="10">
    <source>
        <dbReference type="Proteomes" id="UP001209878"/>
    </source>
</evidence>
<evidence type="ECO:0000256" key="2">
    <source>
        <dbReference type="ARBA" id="ARBA00022692"/>
    </source>
</evidence>
<feature type="signal peptide" evidence="7">
    <location>
        <begin position="1"/>
        <end position="18"/>
    </location>
</feature>
<dbReference type="CDD" id="cd00637">
    <property type="entry name" value="7tm_classA_rhodopsin-like"/>
    <property type="match status" value="1"/>
</dbReference>
<dbReference type="GO" id="GO:0004930">
    <property type="term" value="F:G protein-coupled receptor activity"/>
    <property type="evidence" value="ECO:0007669"/>
    <property type="project" value="UniProtKB-KW"/>
</dbReference>
<dbReference type="PROSITE" id="PS50262">
    <property type="entry name" value="G_PROTEIN_RECEP_F1_2"/>
    <property type="match status" value="1"/>
</dbReference>
<dbReference type="Gene3D" id="1.20.1070.10">
    <property type="entry name" value="Rhodopsin 7-helix transmembrane proteins"/>
    <property type="match status" value="1"/>
</dbReference>
<proteinExistence type="inferred from homology"/>